<proteinExistence type="predicted"/>
<dbReference type="AlphaFoldDB" id="A0A1N7DDI6"/>
<reference evidence="3" key="1">
    <citation type="submission" date="2017-01" db="EMBL/GenBank/DDBJ databases">
        <authorList>
            <person name="Varghese N."/>
            <person name="Submissions S."/>
        </authorList>
    </citation>
    <scope>NUCLEOTIDE SEQUENCE [LARGE SCALE GENOMIC DNA]</scope>
    <source>
        <strain evidence="3">type strain: HArc-</strain>
    </source>
</reference>
<dbReference type="Proteomes" id="UP000185936">
    <property type="component" value="Unassembled WGS sequence"/>
</dbReference>
<evidence type="ECO:0000259" key="1">
    <source>
        <dbReference type="SMART" id="SM00849"/>
    </source>
</evidence>
<dbReference type="Gene3D" id="3.60.15.10">
    <property type="entry name" value="Ribonuclease Z/Hydroxyacylglutathione hydrolase-like"/>
    <property type="match status" value="1"/>
</dbReference>
<dbReference type="SMART" id="SM00849">
    <property type="entry name" value="Lactamase_B"/>
    <property type="match status" value="1"/>
</dbReference>
<accession>A0A1N7DDI6</accession>
<organism evidence="2 3">
    <name type="scientific">Natronorubrum thiooxidans</name>
    <dbReference type="NCBI Taxonomy" id="308853"/>
    <lineage>
        <taxon>Archaea</taxon>
        <taxon>Methanobacteriati</taxon>
        <taxon>Methanobacteriota</taxon>
        <taxon>Stenosarchaea group</taxon>
        <taxon>Halobacteria</taxon>
        <taxon>Halobacteriales</taxon>
        <taxon>Natrialbaceae</taxon>
        <taxon>Natronorubrum</taxon>
    </lineage>
</organism>
<dbReference type="InterPro" id="IPR036866">
    <property type="entry name" value="RibonucZ/Hydroxyglut_hydro"/>
</dbReference>
<evidence type="ECO:0000313" key="3">
    <source>
        <dbReference type="Proteomes" id="UP000185936"/>
    </source>
</evidence>
<dbReference type="EMBL" id="FTNR01000002">
    <property type="protein sequence ID" value="SIR73903.1"/>
    <property type="molecule type" value="Genomic_DNA"/>
</dbReference>
<gene>
    <name evidence="2" type="ORF">SAMN05421752_102178</name>
</gene>
<dbReference type="OrthoDB" id="205181at2157"/>
<dbReference type="SUPFAM" id="SSF56281">
    <property type="entry name" value="Metallo-hydrolase/oxidoreductase"/>
    <property type="match status" value="1"/>
</dbReference>
<name>A0A1N7DDI6_9EURY</name>
<dbReference type="PANTHER" id="PTHR42951">
    <property type="entry name" value="METALLO-BETA-LACTAMASE DOMAIN-CONTAINING"/>
    <property type="match status" value="1"/>
</dbReference>
<keyword evidence="3" id="KW-1185">Reference proteome</keyword>
<dbReference type="InterPro" id="IPR001279">
    <property type="entry name" value="Metallo-B-lactamas"/>
</dbReference>
<dbReference type="RefSeq" id="WP_076607880.1">
    <property type="nucleotide sequence ID" value="NZ_FTNR01000002.1"/>
</dbReference>
<dbReference type="STRING" id="308853.SAMN05421752_102178"/>
<sequence>MTTETGGPLQGDHVFSTIHRLEFDVPWPPKHVAAYVIDGPEPILIDAGAPGEEAAQTLEAGLERVGYTVADIDHVLVTHPHSDHVGQVPTLRATGATVHAPAVALERLERDPRTVRSTVREVAMSAGYRGEILADVVDDQLESFRRSSRLLDPEATVPIVPDTPVSVGGYDFEPLETPGHETSHLCFESDLEGETALFTGDALIEPFRAGAFDVGLEWGAYDGLERYVTAMDRLEKTTATYGYPGHGPVFEEPRRVVERTRERIETLISETRDALAAIEPATPLAVAEQRVGSVRYTAPVMDTMATLGALERRGTVAFDLEDGVRRYRTA</sequence>
<protein>
    <submittedName>
        <fullName evidence="2">Glyoxylase, beta-lactamase superfamily II</fullName>
    </submittedName>
</protein>
<dbReference type="InterPro" id="IPR050855">
    <property type="entry name" value="NDM-1-like"/>
</dbReference>
<dbReference type="Pfam" id="PF00753">
    <property type="entry name" value="Lactamase_B"/>
    <property type="match status" value="1"/>
</dbReference>
<evidence type="ECO:0000313" key="2">
    <source>
        <dbReference type="EMBL" id="SIR73903.1"/>
    </source>
</evidence>
<feature type="domain" description="Metallo-beta-lactamase" evidence="1">
    <location>
        <begin position="31"/>
        <end position="246"/>
    </location>
</feature>